<keyword evidence="2" id="KW-1185">Reference proteome</keyword>
<comment type="caution">
    <text evidence="1">The sequence shown here is derived from an EMBL/GenBank/DDBJ whole genome shotgun (WGS) entry which is preliminary data.</text>
</comment>
<organism evidence="1 2">
    <name type="scientific">Ascochyta lentis</name>
    <dbReference type="NCBI Taxonomy" id="205686"/>
    <lineage>
        <taxon>Eukaryota</taxon>
        <taxon>Fungi</taxon>
        <taxon>Dikarya</taxon>
        <taxon>Ascomycota</taxon>
        <taxon>Pezizomycotina</taxon>
        <taxon>Dothideomycetes</taxon>
        <taxon>Pleosporomycetidae</taxon>
        <taxon>Pleosporales</taxon>
        <taxon>Pleosporineae</taxon>
        <taxon>Didymellaceae</taxon>
        <taxon>Ascochyta</taxon>
    </lineage>
</organism>
<dbReference type="OrthoDB" id="5421041at2759"/>
<dbReference type="Proteomes" id="UP000651452">
    <property type="component" value="Unassembled WGS sequence"/>
</dbReference>
<accession>A0A8H7MBB2</accession>
<sequence>MTSTAITKQLEGSQTQIKSLSGILKATKSEESALRRSLEEAQHRNAHLDKDMKIVRGKLGELHSFFVRLEDTDLSNVAAGLNRVWESATTLVMGFLNQDLPDDLLKRPWTALNDAAKFIMDTPLPQFNSVVAKELRIIKVLGILAEVIDKHMLQPTYQLSEDCQF</sequence>
<evidence type="ECO:0000313" key="1">
    <source>
        <dbReference type="EMBL" id="KAF9690426.1"/>
    </source>
</evidence>
<gene>
    <name evidence="1" type="ORF">EKO04_011586</name>
</gene>
<reference evidence="1" key="2">
    <citation type="submission" date="2020-09" db="EMBL/GenBank/DDBJ databases">
        <title>Reference genome assembly for Australian Ascochyta lentis isolate Al4.</title>
        <authorList>
            <person name="Lee R.C."/>
            <person name="Farfan-Caceres L.M."/>
            <person name="Debler J.W."/>
            <person name="Williams A.H."/>
            <person name="Henares B.M."/>
        </authorList>
    </citation>
    <scope>NUCLEOTIDE SEQUENCE</scope>
    <source>
        <strain evidence="1">Al4</strain>
    </source>
</reference>
<protein>
    <submittedName>
        <fullName evidence="1">Uncharacterized protein</fullName>
    </submittedName>
</protein>
<dbReference type="EMBL" id="RZGK01000024">
    <property type="protein sequence ID" value="KAF9690426.1"/>
    <property type="molecule type" value="Genomic_DNA"/>
</dbReference>
<name>A0A8H7MBB2_9PLEO</name>
<evidence type="ECO:0000313" key="2">
    <source>
        <dbReference type="Proteomes" id="UP000651452"/>
    </source>
</evidence>
<dbReference type="AlphaFoldDB" id="A0A8H7MBB2"/>
<reference evidence="1" key="1">
    <citation type="submission" date="2018-12" db="EMBL/GenBank/DDBJ databases">
        <authorList>
            <person name="Syme R.A."/>
            <person name="Farfan-Caceres L."/>
            <person name="Lichtenzveig J."/>
        </authorList>
    </citation>
    <scope>NUCLEOTIDE SEQUENCE</scope>
    <source>
        <strain evidence="1">Al4</strain>
    </source>
</reference>
<proteinExistence type="predicted"/>